<dbReference type="PANTHER" id="PTHR30543">
    <property type="entry name" value="CHROMATE REDUCTASE"/>
    <property type="match status" value="1"/>
</dbReference>
<dbReference type="GO" id="GO:0010181">
    <property type="term" value="F:FMN binding"/>
    <property type="evidence" value="ECO:0007669"/>
    <property type="project" value="TreeGrafter"/>
</dbReference>
<proteinExistence type="predicted"/>
<protein>
    <recommendedName>
        <fullName evidence="1">NAD(P)H dehydrogenase (quinone)</fullName>
        <ecNumber evidence="1">1.6.5.2</ecNumber>
    </recommendedName>
</protein>
<evidence type="ECO:0000259" key="5">
    <source>
        <dbReference type="Pfam" id="PF03358"/>
    </source>
</evidence>
<dbReference type="Gene3D" id="3.40.50.360">
    <property type="match status" value="1"/>
</dbReference>
<comment type="caution">
    <text evidence="6">The sequence shown here is derived from an EMBL/GenBank/DDBJ whole genome shotgun (WGS) entry which is preliminary data.</text>
</comment>
<evidence type="ECO:0000313" key="6">
    <source>
        <dbReference type="EMBL" id="RRT64471.1"/>
    </source>
</evidence>
<feature type="region of interest" description="Disordered" evidence="4">
    <location>
        <begin position="1"/>
        <end position="34"/>
    </location>
</feature>
<sequence length="134" mass="14479">RARGDGSGSVGDETRCEGGSALRFPPQGFHERRPHPLRQATLNPLPAALFLVKVLVLIPSLCSSSSVAIQLCDESIEGMTIEYVDIAPLPFVNTDLEVNGTFPEPVEAFRQTIRGADAILFASPETGENDWTDL</sequence>
<dbReference type="GO" id="GO:0005829">
    <property type="term" value="C:cytosol"/>
    <property type="evidence" value="ECO:0007669"/>
    <property type="project" value="TreeGrafter"/>
</dbReference>
<dbReference type="InterPro" id="IPR005025">
    <property type="entry name" value="FMN_Rdtase-like_dom"/>
</dbReference>
<comment type="catalytic activity">
    <reaction evidence="2">
        <text>a quinone + NADH + H(+) = a quinol + NAD(+)</text>
        <dbReference type="Rhea" id="RHEA:46160"/>
        <dbReference type="ChEBI" id="CHEBI:15378"/>
        <dbReference type="ChEBI" id="CHEBI:24646"/>
        <dbReference type="ChEBI" id="CHEBI:57540"/>
        <dbReference type="ChEBI" id="CHEBI:57945"/>
        <dbReference type="ChEBI" id="CHEBI:132124"/>
        <dbReference type="EC" id="1.6.5.2"/>
    </reaction>
</comment>
<dbReference type="EC" id="1.6.5.2" evidence="1"/>
<feature type="domain" description="NADPH-dependent FMN reductase-like" evidence="5">
    <location>
        <begin position="53"/>
        <end position="125"/>
    </location>
</feature>
<dbReference type="PANTHER" id="PTHR30543:SF21">
    <property type="entry name" value="NAD(P)H-DEPENDENT FMN REDUCTASE LOT6"/>
    <property type="match status" value="1"/>
</dbReference>
<dbReference type="Pfam" id="PF03358">
    <property type="entry name" value="FMN_red"/>
    <property type="match status" value="1"/>
</dbReference>
<accession>A0A426ZKJ5</accession>
<gene>
    <name evidence="6" type="ORF">B296_00031075</name>
</gene>
<evidence type="ECO:0000256" key="2">
    <source>
        <dbReference type="ARBA" id="ARBA00047678"/>
    </source>
</evidence>
<reference evidence="6 7" key="1">
    <citation type="journal article" date="2014" name="Agronomy (Basel)">
        <title>A Draft Genome Sequence for Ensete ventricosum, the Drought-Tolerant Tree Against Hunger.</title>
        <authorList>
            <person name="Harrison J."/>
            <person name="Moore K.A."/>
            <person name="Paszkiewicz K."/>
            <person name="Jones T."/>
            <person name="Grant M."/>
            <person name="Ambacheew D."/>
            <person name="Muzemil S."/>
            <person name="Studholme D.J."/>
        </authorList>
    </citation>
    <scope>NUCLEOTIDE SEQUENCE [LARGE SCALE GENOMIC DNA]</scope>
</reference>
<dbReference type="EMBL" id="AMZH03006178">
    <property type="protein sequence ID" value="RRT64471.1"/>
    <property type="molecule type" value="Genomic_DNA"/>
</dbReference>
<dbReference type="InterPro" id="IPR050712">
    <property type="entry name" value="NAD(P)H-dep_reductase"/>
</dbReference>
<feature type="non-terminal residue" evidence="6">
    <location>
        <position position="1"/>
    </location>
</feature>
<dbReference type="InterPro" id="IPR029039">
    <property type="entry name" value="Flavoprotein-like_sf"/>
</dbReference>
<organism evidence="6 7">
    <name type="scientific">Ensete ventricosum</name>
    <name type="common">Abyssinian banana</name>
    <name type="synonym">Musa ensete</name>
    <dbReference type="NCBI Taxonomy" id="4639"/>
    <lineage>
        <taxon>Eukaryota</taxon>
        <taxon>Viridiplantae</taxon>
        <taxon>Streptophyta</taxon>
        <taxon>Embryophyta</taxon>
        <taxon>Tracheophyta</taxon>
        <taxon>Spermatophyta</taxon>
        <taxon>Magnoliopsida</taxon>
        <taxon>Liliopsida</taxon>
        <taxon>Zingiberales</taxon>
        <taxon>Musaceae</taxon>
        <taxon>Ensete</taxon>
    </lineage>
</organism>
<name>A0A426ZKJ5_ENSVE</name>
<comment type="catalytic activity">
    <reaction evidence="3">
        <text>a quinone + NADPH + H(+) = a quinol + NADP(+)</text>
        <dbReference type="Rhea" id="RHEA:46164"/>
        <dbReference type="ChEBI" id="CHEBI:15378"/>
        <dbReference type="ChEBI" id="CHEBI:24646"/>
        <dbReference type="ChEBI" id="CHEBI:57783"/>
        <dbReference type="ChEBI" id="CHEBI:58349"/>
        <dbReference type="ChEBI" id="CHEBI:132124"/>
        <dbReference type="EC" id="1.6.5.2"/>
    </reaction>
</comment>
<dbReference type="Proteomes" id="UP000287651">
    <property type="component" value="Unassembled WGS sequence"/>
</dbReference>
<evidence type="ECO:0000256" key="1">
    <source>
        <dbReference type="ARBA" id="ARBA00012648"/>
    </source>
</evidence>
<evidence type="ECO:0000256" key="3">
    <source>
        <dbReference type="ARBA" id="ARBA00048983"/>
    </source>
</evidence>
<dbReference type="SUPFAM" id="SSF52218">
    <property type="entry name" value="Flavoproteins"/>
    <property type="match status" value="1"/>
</dbReference>
<dbReference type="AlphaFoldDB" id="A0A426ZKJ5"/>
<evidence type="ECO:0000313" key="7">
    <source>
        <dbReference type="Proteomes" id="UP000287651"/>
    </source>
</evidence>
<dbReference type="GO" id="GO:0003955">
    <property type="term" value="F:NAD(P)H dehydrogenase (quinone) activity"/>
    <property type="evidence" value="ECO:0007669"/>
    <property type="project" value="UniProtKB-EC"/>
</dbReference>
<evidence type="ECO:0000256" key="4">
    <source>
        <dbReference type="SAM" id="MobiDB-lite"/>
    </source>
</evidence>